<keyword evidence="6" id="KW-0067">ATP-binding</keyword>
<keyword evidence="3 9" id="KW-0808">Transferase</keyword>
<gene>
    <name evidence="9" type="ORF">EJ419_04595</name>
</gene>
<keyword evidence="5 9" id="KW-0418">Kinase</keyword>
<dbReference type="InterPro" id="IPR005917">
    <property type="entry name" value="Pmev_kinase_bact"/>
</dbReference>
<dbReference type="Gene3D" id="3.30.230.10">
    <property type="match status" value="1"/>
</dbReference>
<dbReference type="GO" id="GO:0004631">
    <property type="term" value="F:phosphomevalonate kinase activity"/>
    <property type="evidence" value="ECO:0007669"/>
    <property type="project" value="UniProtKB-EC"/>
</dbReference>
<dbReference type="EC" id="2.7.4.2" evidence="2"/>
<protein>
    <recommendedName>
        <fullName evidence="2">phosphomevalonate kinase</fullName>
        <ecNumber evidence="2">2.7.4.2</ecNumber>
    </recommendedName>
</protein>
<evidence type="ECO:0000313" key="10">
    <source>
        <dbReference type="Proteomes" id="UP000291289"/>
    </source>
</evidence>
<proteinExistence type="predicted"/>
<dbReference type="NCBIfam" id="TIGR01220">
    <property type="entry name" value="Pmev_kin_Gr_pos"/>
    <property type="match status" value="1"/>
</dbReference>
<dbReference type="OrthoDB" id="1522677at2"/>
<name>A0A4R0QXI5_9BIFI</name>
<evidence type="ECO:0000256" key="1">
    <source>
        <dbReference type="ARBA" id="ARBA00005017"/>
    </source>
</evidence>
<evidence type="ECO:0000256" key="3">
    <source>
        <dbReference type="ARBA" id="ARBA00022679"/>
    </source>
</evidence>
<evidence type="ECO:0000259" key="7">
    <source>
        <dbReference type="Pfam" id="PF00288"/>
    </source>
</evidence>
<dbReference type="Proteomes" id="UP000291289">
    <property type="component" value="Unassembled WGS sequence"/>
</dbReference>
<dbReference type="PANTHER" id="PTHR31814">
    <property type="match status" value="1"/>
</dbReference>
<dbReference type="EMBL" id="RXLP01000019">
    <property type="protein sequence ID" value="TCD54320.1"/>
    <property type="molecule type" value="Genomic_DNA"/>
</dbReference>
<dbReference type="PRINTS" id="PR00959">
    <property type="entry name" value="MEVGALKINASE"/>
</dbReference>
<dbReference type="AlphaFoldDB" id="A0A4R0QXI5"/>
<evidence type="ECO:0000256" key="4">
    <source>
        <dbReference type="ARBA" id="ARBA00022741"/>
    </source>
</evidence>
<dbReference type="Pfam" id="PF08544">
    <property type="entry name" value="GHMP_kinases_C"/>
    <property type="match status" value="1"/>
</dbReference>
<comment type="caution">
    <text evidence="9">The sequence shown here is derived from an EMBL/GenBank/DDBJ whole genome shotgun (WGS) entry which is preliminary data.</text>
</comment>
<dbReference type="PANTHER" id="PTHR31814:SF2">
    <property type="entry name" value="PHOSPHOMEVALONATE KINASE"/>
    <property type="match status" value="1"/>
</dbReference>
<keyword evidence="10" id="KW-1185">Reference proteome</keyword>
<dbReference type="InterPro" id="IPR013750">
    <property type="entry name" value="GHMP_kinase_C_dom"/>
</dbReference>
<accession>A0A4R0QXI5</accession>
<dbReference type="GO" id="GO:0005524">
    <property type="term" value="F:ATP binding"/>
    <property type="evidence" value="ECO:0007669"/>
    <property type="project" value="UniProtKB-KW"/>
</dbReference>
<dbReference type="InterPro" id="IPR006204">
    <property type="entry name" value="GHMP_kinase_N_dom"/>
</dbReference>
<dbReference type="InterPro" id="IPR035102">
    <property type="entry name" value="Phosphomevalonate_kinase"/>
</dbReference>
<comment type="pathway">
    <text evidence="1">Isoprenoid biosynthesis; isopentenyl diphosphate biosynthesis via mevalonate pathway; isopentenyl diphosphate from (R)-mevalonate: step 2/3.</text>
</comment>
<sequence length="394" mass="43324">MKLGMNSMAKVTQDVEESRDIQEMHISQEVASPQVEGRACGKLYLTGEYAVVDGAGAVISAVNKEINGRIISASDSERSDAISVAWGADALSNMRVPAFATHNELRYVKAASYVASRYLYEDAILVSHNDCIALDSQLVENDGRKFGLGSSGAVTVATIQTMIHAYGNARTNVSRETVYKLSVLALLIVGDNGSFGDVACSSFGQMVYYIRPSQEFSQQLIARIEKTSIHDVVNLPWDQLEITALTWPHDILAFIGWTGTPASSYDLVNAVHAYKTDCAQQYQEFVESSARISHDMKDACEHGNAQDFVDAYHRASELISLFSRETGDFAETKQLREFKEIARKYGCEAKFSGAGGGDCGIAIARKSQVHSDAIEKMIDEWKKSGIEIMPWELR</sequence>
<keyword evidence="4" id="KW-0547">Nucleotide-binding</keyword>
<dbReference type="SUPFAM" id="SSF55060">
    <property type="entry name" value="GHMP Kinase, C-terminal domain"/>
    <property type="match status" value="1"/>
</dbReference>
<dbReference type="Gene3D" id="3.30.70.890">
    <property type="entry name" value="GHMP kinase, C-terminal domain"/>
    <property type="match status" value="1"/>
</dbReference>
<dbReference type="InterPro" id="IPR020568">
    <property type="entry name" value="Ribosomal_Su5_D2-typ_SF"/>
</dbReference>
<dbReference type="InterPro" id="IPR036554">
    <property type="entry name" value="GHMP_kinase_C_sf"/>
</dbReference>
<evidence type="ECO:0000256" key="2">
    <source>
        <dbReference type="ARBA" id="ARBA00012958"/>
    </source>
</evidence>
<feature type="domain" description="GHMP kinase C-terminal" evidence="8">
    <location>
        <begin position="316"/>
        <end position="379"/>
    </location>
</feature>
<dbReference type="UniPathway" id="UPA00057">
    <property type="reaction ID" value="UER00099"/>
</dbReference>
<reference evidence="9 10" key="1">
    <citation type="submission" date="2018-12" db="EMBL/GenBank/DDBJ databases">
        <title>Alloscrdovia theropitheci sp. nov: a novel taxon from the feces of the bleeding-herat monkey (Theropithecus geleda).</title>
        <authorList>
            <person name="Modesto M."/>
        </authorList>
    </citation>
    <scope>NUCLEOTIDE SEQUENCE [LARGE SCALE GENOMIC DNA]</scope>
    <source>
        <strain evidence="9 10">GLDI4/2</strain>
    </source>
</reference>
<dbReference type="GO" id="GO:0019287">
    <property type="term" value="P:isopentenyl diphosphate biosynthetic process, mevalonate pathway"/>
    <property type="evidence" value="ECO:0007669"/>
    <property type="project" value="UniProtKB-UniPathway"/>
</dbReference>
<organism evidence="9 10">
    <name type="scientific">Alloscardovia theropitheci</name>
    <dbReference type="NCBI Taxonomy" id="2496842"/>
    <lineage>
        <taxon>Bacteria</taxon>
        <taxon>Bacillati</taxon>
        <taxon>Actinomycetota</taxon>
        <taxon>Actinomycetes</taxon>
        <taxon>Bifidobacteriales</taxon>
        <taxon>Bifidobacteriaceae</taxon>
        <taxon>Alloscardovia</taxon>
    </lineage>
</organism>
<evidence type="ECO:0000256" key="6">
    <source>
        <dbReference type="ARBA" id="ARBA00022840"/>
    </source>
</evidence>
<evidence type="ECO:0000313" key="9">
    <source>
        <dbReference type="EMBL" id="TCD54320.1"/>
    </source>
</evidence>
<dbReference type="InterPro" id="IPR014721">
    <property type="entry name" value="Ribsml_uS5_D2-typ_fold_subgr"/>
</dbReference>
<evidence type="ECO:0000259" key="8">
    <source>
        <dbReference type="Pfam" id="PF08544"/>
    </source>
</evidence>
<dbReference type="SUPFAM" id="SSF54211">
    <property type="entry name" value="Ribosomal protein S5 domain 2-like"/>
    <property type="match status" value="1"/>
</dbReference>
<dbReference type="Pfam" id="PF00288">
    <property type="entry name" value="GHMP_kinases_N"/>
    <property type="match status" value="1"/>
</dbReference>
<feature type="domain" description="GHMP kinase N-terminal" evidence="7">
    <location>
        <begin position="144"/>
        <end position="204"/>
    </location>
</feature>
<evidence type="ECO:0000256" key="5">
    <source>
        <dbReference type="ARBA" id="ARBA00022777"/>
    </source>
</evidence>